<keyword evidence="7" id="KW-0378">Hydrolase</keyword>
<evidence type="ECO:0000256" key="2">
    <source>
        <dbReference type="ARBA" id="ARBA00005300"/>
    </source>
</evidence>
<accession>A0A1Y1YYV9</accession>
<dbReference type="InterPro" id="IPR036397">
    <property type="entry name" value="RNaseH_sf"/>
</dbReference>
<evidence type="ECO:0000256" key="3">
    <source>
        <dbReference type="ARBA" id="ARBA00012180"/>
    </source>
</evidence>
<dbReference type="InterPro" id="IPR002156">
    <property type="entry name" value="RNaseH_domain"/>
</dbReference>
<dbReference type="GO" id="GO:0043137">
    <property type="term" value="P:DNA replication, removal of RNA primer"/>
    <property type="evidence" value="ECO:0007669"/>
    <property type="project" value="TreeGrafter"/>
</dbReference>
<sequence length="303" mass="33636">MVTELSSGQLVCSQHRLIRCGKCTMDFSFMIEDDDDGDYDNESDSCIESDDDDGQMDLDIDANPSKISLTAEQVDKLMDMPKRKRGTGRILPTKFIPPTPDTKPFDLFRGAKTYYHFARYIHRQDGRSKGLIFTDGACLDNGQANPRAGWGIVAGPPELASTYSCGNANGRLEKKGPFGDDGAQTSNRAELRAVLAALGLRHWPGEGLKTLVFATDSEYVVEGATKWIQGWIKNEWKTANKTPVKNQDLWEMLLGEVEKFGDNGMKIQFWRIGRELNTEADKLAKKGAAIGNVPDTYMNPISI</sequence>
<dbReference type="SUPFAM" id="SSF53098">
    <property type="entry name" value="Ribonuclease H-like"/>
    <property type="match status" value="1"/>
</dbReference>
<dbReference type="Gene3D" id="3.30.420.10">
    <property type="entry name" value="Ribonuclease H-like superfamily/Ribonuclease H"/>
    <property type="match status" value="1"/>
</dbReference>
<dbReference type="AlphaFoldDB" id="A0A1Y1YYV9"/>
<reference evidence="9 10" key="1">
    <citation type="submission" date="2016-07" db="EMBL/GenBank/DDBJ databases">
        <title>Pervasive Adenine N6-methylation of Active Genes in Fungi.</title>
        <authorList>
            <consortium name="DOE Joint Genome Institute"/>
            <person name="Mondo S.J."/>
            <person name="Dannebaum R.O."/>
            <person name="Kuo R.C."/>
            <person name="Labutti K."/>
            <person name="Haridas S."/>
            <person name="Kuo A."/>
            <person name="Salamov A."/>
            <person name="Ahrendt S.R."/>
            <person name="Lipzen A."/>
            <person name="Sullivan W."/>
            <person name="Andreopoulos W.B."/>
            <person name="Clum A."/>
            <person name="Lindquist E."/>
            <person name="Daum C."/>
            <person name="Ramamoorthy G.K."/>
            <person name="Gryganskyi A."/>
            <person name="Culley D."/>
            <person name="Magnuson J.K."/>
            <person name="James T.Y."/>
            <person name="O'Malley M.A."/>
            <person name="Stajich J.E."/>
            <person name="Spatafora J.W."/>
            <person name="Visel A."/>
            <person name="Grigoriev I.V."/>
        </authorList>
    </citation>
    <scope>NUCLEOTIDE SEQUENCE [LARGE SCALE GENOMIC DNA]</scope>
    <source>
        <strain evidence="9 10">CBS 115471</strain>
    </source>
</reference>
<dbReference type="EMBL" id="MCFA01000151">
    <property type="protein sequence ID" value="ORY03054.1"/>
    <property type="molecule type" value="Genomic_DNA"/>
</dbReference>
<feature type="domain" description="RNase H type-1" evidence="8">
    <location>
        <begin position="126"/>
        <end position="289"/>
    </location>
</feature>
<proteinExistence type="inferred from homology"/>
<evidence type="ECO:0000256" key="5">
    <source>
        <dbReference type="ARBA" id="ARBA00022723"/>
    </source>
</evidence>
<name>A0A1Y1YYV9_9PLEO</name>
<dbReference type="GO" id="GO:0046872">
    <property type="term" value="F:metal ion binding"/>
    <property type="evidence" value="ECO:0007669"/>
    <property type="project" value="UniProtKB-KW"/>
</dbReference>
<keyword evidence="4" id="KW-0540">Nuclease</keyword>
<dbReference type="EC" id="3.1.26.4" evidence="3"/>
<dbReference type="OrthoDB" id="245563at2759"/>
<dbReference type="STRING" id="1231657.A0A1Y1YYV9"/>
<comment type="similarity">
    <text evidence="2">Belongs to the RNase H family.</text>
</comment>
<keyword evidence="6" id="KW-0255">Endonuclease</keyword>
<dbReference type="GO" id="GO:0003676">
    <property type="term" value="F:nucleic acid binding"/>
    <property type="evidence" value="ECO:0007669"/>
    <property type="project" value="InterPro"/>
</dbReference>
<dbReference type="Pfam" id="PF00075">
    <property type="entry name" value="RNase_H"/>
    <property type="match status" value="1"/>
</dbReference>
<dbReference type="PANTHER" id="PTHR10642:SF26">
    <property type="entry name" value="RIBONUCLEASE H1"/>
    <property type="match status" value="1"/>
</dbReference>
<dbReference type="Proteomes" id="UP000193144">
    <property type="component" value="Unassembled WGS sequence"/>
</dbReference>
<organism evidence="9 10">
    <name type="scientific">Clohesyomyces aquaticus</name>
    <dbReference type="NCBI Taxonomy" id="1231657"/>
    <lineage>
        <taxon>Eukaryota</taxon>
        <taxon>Fungi</taxon>
        <taxon>Dikarya</taxon>
        <taxon>Ascomycota</taxon>
        <taxon>Pezizomycotina</taxon>
        <taxon>Dothideomycetes</taxon>
        <taxon>Pleosporomycetidae</taxon>
        <taxon>Pleosporales</taxon>
        <taxon>Lindgomycetaceae</taxon>
        <taxon>Clohesyomyces</taxon>
    </lineage>
</organism>
<evidence type="ECO:0000256" key="4">
    <source>
        <dbReference type="ARBA" id="ARBA00022722"/>
    </source>
</evidence>
<evidence type="ECO:0000256" key="6">
    <source>
        <dbReference type="ARBA" id="ARBA00022759"/>
    </source>
</evidence>
<comment type="catalytic activity">
    <reaction evidence="1">
        <text>Endonucleolytic cleavage to 5'-phosphomonoester.</text>
        <dbReference type="EC" id="3.1.26.4"/>
    </reaction>
</comment>
<evidence type="ECO:0000256" key="7">
    <source>
        <dbReference type="ARBA" id="ARBA00022801"/>
    </source>
</evidence>
<dbReference type="InterPro" id="IPR050092">
    <property type="entry name" value="RNase_H"/>
</dbReference>
<evidence type="ECO:0000313" key="10">
    <source>
        <dbReference type="Proteomes" id="UP000193144"/>
    </source>
</evidence>
<dbReference type="PROSITE" id="PS50879">
    <property type="entry name" value="RNASE_H_1"/>
    <property type="match status" value="1"/>
</dbReference>
<dbReference type="GO" id="GO:0004523">
    <property type="term" value="F:RNA-DNA hybrid ribonuclease activity"/>
    <property type="evidence" value="ECO:0007669"/>
    <property type="project" value="UniProtKB-EC"/>
</dbReference>
<evidence type="ECO:0000256" key="1">
    <source>
        <dbReference type="ARBA" id="ARBA00000077"/>
    </source>
</evidence>
<keyword evidence="5" id="KW-0479">Metal-binding</keyword>
<comment type="caution">
    <text evidence="9">The sequence shown here is derived from an EMBL/GenBank/DDBJ whole genome shotgun (WGS) entry which is preliminary data.</text>
</comment>
<dbReference type="CDD" id="cd13934">
    <property type="entry name" value="RNase_H_Dikarya_like"/>
    <property type="match status" value="1"/>
</dbReference>
<evidence type="ECO:0000313" key="9">
    <source>
        <dbReference type="EMBL" id="ORY03054.1"/>
    </source>
</evidence>
<keyword evidence="10" id="KW-1185">Reference proteome</keyword>
<dbReference type="InterPro" id="IPR012337">
    <property type="entry name" value="RNaseH-like_sf"/>
</dbReference>
<dbReference type="PANTHER" id="PTHR10642">
    <property type="entry name" value="RIBONUCLEASE H1"/>
    <property type="match status" value="1"/>
</dbReference>
<protein>
    <recommendedName>
        <fullName evidence="3">ribonuclease H</fullName>
        <ecNumber evidence="3">3.1.26.4</ecNumber>
    </recommendedName>
</protein>
<evidence type="ECO:0000259" key="8">
    <source>
        <dbReference type="PROSITE" id="PS50879"/>
    </source>
</evidence>
<gene>
    <name evidence="9" type="ORF">BCR34DRAFT_627410</name>
</gene>